<gene>
    <name evidence="1" type="ordered locus">Thal_1221</name>
</gene>
<dbReference type="Proteomes" id="UP000002043">
    <property type="component" value="Chromosome"/>
</dbReference>
<evidence type="ECO:0000313" key="2">
    <source>
        <dbReference type="Proteomes" id="UP000002043"/>
    </source>
</evidence>
<dbReference type="KEGG" id="tal:Thal_1221"/>
<evidence type="ECO:0000313" key="1">
    <source>
        <dbReference type="EMBL" id="ADC89853.1"/>
    </source>
</evidence>
<sequence length="58" mass="6640">MRKVIVVKDRNVERRLTSRLLRRGMVVALVEKEEDIHKSELVERAQVVIVRGSDAAKG</sequence>
<dbReference type="EMBL" id="CP001931">
    <property type="protein sequence ID" value="ADC89853.1"/>
    <property type="molecule type" value="Genomic_DNA"/>
</dbReference>
<keyword evidence="2" id="KW-1185">Reference proteome</keyword>
<dbReference type="HOGENOM" id="CLU_2977778_0_0_0"/>
<dbReference type="AlphaFoldDB" id="D3SM73"/>
<protein>
    <submittedName>
        <fullName evidence="1">Uncharacterized protein</fullName>
    </submittedName>
</protein>
<reference evidence="2" key="1">
    <citation type="journal article" date="2010" name="Stand. Genomic Sci.">
        <title>Complete genome sequence of Thermocrinis albus type strain (HI 11/12T).</title>
        <authorList>
            <person name="Wirth R."/>
            <person name="Sikorski J."/>
            <person name="Brambilla E."/>
            <person name="Misra M."/>
            <person name="Lapidus A."/>
            <person name="Copeland A."/>
            <person name="Nolan M."/>
            <person name="Lucas S."/>
            <person name="Chen F."/>
            <person name="Tice H."/>
            <person name="Cheng J.F."/>
            <person name="Han C."/>
            <person name="Detter J.C."/>
            <person name="Tapia R."/>
            <person name="Bruce D."/>
            <person name="Goodwin L."/>
            <person name="Pitluck S."/>
            <person name="Pati A."/>
            <person name="Anderson I."/>
            <person name="Ivanova N."/>
            <person name="Mavromatis K."/>
            <person name="Mikhailova N."/>
            <person name="Chen A."/>
            <person name="Palaniappan K."/>
            <person name="Bilek Y."/>
            <person name="Hader T."/>
            <person name="Land M."/>
            <person name="Hauser L."/>
            <person name="Chang Y.J."/>
            <person name="Jeffries C.D."/>
            <person name="Tindall B.J."/>
            <person name="Rohde M."/>
            <person name="Goker M."/>
            <person name="Bristow J."/>
            <person name="Eisen J.A."/>
            <person name="Markowitz V."/>
            <person name="Hugenholtz P."/>
            <person name="Kyrpides N.C."/>
            <person name="Klenk H.P."/>
        </authorList>
    </citation>
    <scope>NUCLEOTIDE SEQUENCE [LARGE SCALE GENOMIC DNA]</scope>
    <source>
        <strain evidence="2">DSM 14484 / JCM 11386 / HI 11/12</strain>
    </source>
</reference>
<accession>D3SM73</accession>
<name>D3SM73_THEAH</name>
<organism evidence="1 2">
    <name type="scientific">Thermocrinis albus (strain DSM 14484 / JCM 11386 / HI 11/12)</name>
    <dbReference type="NCBI Taxonomy" id="638303"/>
    <lineage>
        <taxon>Bacteria</taxon>
        <taxon>Pseudomonadati</taxon>
        <taxon>Aquificota</taxon>
        <taxon>Aquificia</taxon>
        <taxon>Aquificales</taxon>
        <taxon>Aquificaceae</taxon>
        <taxon>Thermocrinis</taxon>
    </lineage>
</organism>
<proteinExistence type="predicted"/>
<dbReference type="RefSeq" id="WP_012992259.1">
    <property type="nucleotide sequence ID" value="NC_013894.1"/>
</dbReference>